<dbReference type="RefSeq" id="WP_069314549.1">
    <property type="nucleotide sequence ID" value="NZ_MDTU01000008.1"/>
</dbReference>
<name>A0ABX2ZWP0_9GAMM</name>
<feature type="region of interest" description="Disordered" evidence="1">
    <location>
        <begin position="1"/>
        <end position="65"/>
    </location>
</feature>
<dbReference type="EMBL" id="MDTU01000008">
    <property type="protein sequence ID" value="ODN41037.1"/>
    <property type="molecule type" value="Genomic_DNA"/>
</dbReference>
<dbReference type="Proteomes" id="UP000094329">
    <property type="component" value="Unassembled WGS sequence"/>
</dbReference>
<protein>
    <submittedName>
        <fullName evidence="2">Uncharacterized protein</fullName>
    </submittedName>
</protein>
<feature type="compositionally biased region" description="Polar residues" evidence="1">
    <location>
        <begin position="8"/>
        <end position="18"/>
    </location>
</feature>
<gene>
    <name evidence="2" type="ORF">BGC07_18575</name>
</gene>
<accession>A0ABX2ZWP0</accession>
<evidence type="ECO:0000313" key="2">
    <source>
        <dbReference type="EMBL" id="ODN41037.1"/>
    </source>
</evidence>
<proteinExistence type="predicted"/>
<comment type="caution">
    <text evidence="2">The sequence shown here is derived from an EMBL/GenBank/DDBJ whole genome shotgun (WGS) entry which is preliminary data.</text>
</comment>
<evidence type="ECO:0000256" key="1">
    <source>
        <dbReference type="SAM" id="MobiDB-lite"/>
    </source>
</evidence>
<sequence>MGKDFKNMFSSNSETTSGFDDVPVIEEQPKKETPKKTETKKAEPAAHKVIAKKSGRRRDEPAEGEMRKTYLVDKNLADKIEGISYWERINIKDVVNDAFRTAIKKYENRHGEIKLKPKDKVKSVFK</sequence>
<feature type="compositionally biased region" description="Basic and acidic residues" evidence="1">
    <location>
        <begin position="27"/>
        <end position="46"/>
    </location>
</feature>
<reference evidence="2 3" key="1">
    <citation type="submission" date="2016-08" db="EMBL/GenBank/DDBJ databases">
        <title>Draft genome sequence of Candidatus Piscirickettsia litoralis, from seawater.</title>
        <authorList>
            <person name="Wan X."/>
            <person name="Lee A.J."/>
            <person name="Hou S."/>
            <person name="Donachie S.P."/>
        </authorList>
    </citation>
    <scope>NUCLEOTIDE SEQUENCE [LARGE SCALE GENOMIC DNA]</scope>
    <source>
        <strain evidence="2 3">Y2</strain>
    </source>
</reference>
<evidence type="ECO:0000313" key="3">
    <source>
        <dbReference type="Proteomes" id="UP000094329"/>
    </source>
</evidence>
<organism evidence="2 3">
    <name type="scientific">Piscirickettsia litoralis</name>
    <dbReference type="NCBI Taxonomy" id="1891921"/>
    <lineage>
        <taxon>Bacteria</taxon>
        <taxon>Pseudomonadati</taxon>
        <taxon>Pseudomonadota</taxon>
        <taxon>Gammaproteobacteria</taxon>
        <taxon>Thiotrichales</taxon>
        <taxon>Piscirickettsiaceae</taxon>
        <taxon>Piscirickettsia</taxon>
    </lineage>
</organism>
<keyword evidence="3" id="KW-1185">Reference proteome</keyword>